<keyword evidence="4 6" id="KW-0067">ATP-binding</keyword>
<comment type="caution">
    <text evidence="6">The sequence shown here is derived from an EMBL/GenBank/DDBJ whole genome shotgun (WGS) entry which is preliminary data.</text>
</comment>
<dbReference type="Pfam" id="PF00005">
    <property type="entry name" value="ABC_tran"/>
    <property type="match status" value="1"/>
</dbReference>
<reference evidence="6" key="1">
    <citation type="journal article" date="2021" name="PeerJ">
        <title>Extensive microbial diversity within the chicken gut microbiome revealed by metagenomics and culture.</title>
        <authorList>
            <person name="Gilroy R."/>
            <person name="Ravi A."/>
            <person name="Getino M."/>
            <person name="Pursley I."/>
            <person name="Horton D.L."/>
            <person name="Alikhan N.F."/>
            <person name="Baker D."/>
            <person name="Gharbi K."/>
            <person name="Hall N."/>
            <person name="Watson M."/>
            <person name="Adriaenssens E.M."/>
            <person name="Foster-Nyarko E."/>
            <person name="Jarju S."/>
            <person name="Secka A."/>
            <person name="Antonio M."/>
            <person name="Oren A."/>
            <person name="Chaudhuri R.R."/>
            <person name="La Ragione R."/>
            <person name="Hildebrand F."/>
            <person name="Pallen M.J."/>
        </authorList>
    </citation>
    <scope>NUCLEOTIDE SEQUENCE</scope>
    <source>
        <strain evidence="6">CHK183-5548</strain>
    </source>
</reference>
<evidence type="ECO:0000259" key="5">
    <source>
        <dbReference type="PROSITE" id="PS50893"/>
    </source>
</evidence>
<dbReference type="GO" id="GO:0016887">
    <property type="term" value="F:ATP hydrolysis activity"/>
    <property type="evidence" value="ECO:0007669"/>
    <property type="project" value="InterPro"/>
</dbReference>
<organism evidence="6 7">
    <name type="scientific">Candidatus Lachnoclostridium pullistercoris</name>
    <dbReference type="NCBI Taxonomy" id="2838632"/>
    <lineage>
        <taxon>Bacteria</taxon>
        <taxon>Bacillati</taxon>
        <taxon>Bacillota</taxon>
        <taxon>Clostridia</taxon>
        <taxon>Lachnospirales</taxon>
        <taxon>Lachnospiraceae</taxon>
    </lineage>
</organism>
<comment type="similarity">
    <text evidence="1">Belongs to the ABC transporter superfamily.</text>
</comment>
<dbReference type="PROSITE" id="PS50893">
    <property type="entry name" value="ABC_TRANSPORTER_2"/>
    <property type="match status" value="1"/>
</dbReference>
<sequence length="267" mass="29074">MEITMKHVSLTYPGGRKALQDLSLTLRSPGLTGLLGPNGAGKSTLIKLLSAALAPDSGTILADGRPLPEQGDYLKSRLGCLPQEFGLFDELTVFQFLDYMAALKGLPCRKTAVQKAIAAVRLGERARSRISTLSGGQRQRVGIAQALLGEPPFLIFDEPTVGLDPEERLQFRNQFARLAKDRLVLLSTHIIEDVQAVCSRLIILREGKILFSGTPDGLIQTVFESGIPFPKAEKEPGAERIFPAAPTLEEAYLRLISGKEGRQPCRL</sequence>
<name>A0A9D2PEY9_9FIRM</name>
<keyword evidence="2" id="KW-0813">Transport</keyword>
<dbReference type="SMART" id="SM00382">
    <property type="entry name" value="AAA"/>
    <property type="match status" value="1"/>
</dbReference>
<dbReference type="SUPFAM" id="SSF52540">
    <property type="entry name" value="P-loop containing nucleoside triphosphate hydrolases"/>
    <property type="match status" value="1"/>
</dbReference>
<dbReference type="PANTHER" id="PTHR43335">
    <property type="entry name" value="ABC TRANSPORTER, ATP-BINDING PROTEIN"/>
    <property type="match status" value="1"/>
</dbReference>
<protein>
    <submittedName>
        <fullName evidence="6">ATP-binding cassette domain-containing protein</fullName>
    </submittedName>
</protein>
<dbReference type="GO" id="GO:0005524">
    <property type="term" value="F:ATP binding"/>
    <property type="evidence" value="ECO:0007669"/>
    <property type="project" value="UniProtKB-KW"/>
</dbReference>
<dbReference type="EMBL" id="DWWL01000059">
    <property type="protein sequence ID" value="HJC48230.1"/>
    <property type="molecule type" value="Genomic_DNA"/>
</dbReference>
<proteinExistence type="inferred from homology"/>
<evidence type="ECO:0000256" key="3">
    <source>
        <dbReference type="ARBA" id="ARBA00022741"/>
    </source>
</evidence>
<dbReference type="InterPro" id="IPR027417">
    <property type="entry name" value="P-loop_NTPase"/>
</dbReference>
<dbReference type="Proteomes" id="UP000823883">
    <property type="component" value="Unassembled WGS sequence"/>
</dbReference>
<dbReference type="Gene3D" id="3.40.50.300">
    <property type="entry name" value="P-loop containing nucleotide triphosphate hydrolases"/>
    <property type="match status" value="1"/>
</dbReference>
<dbReference type="AlphaFoldDB" id="A0A9D2PEY9"/>
<reference evidence="6" key="2">
    <citation type="submission" date="2021-04" db="EMBL/GenBank/DDBJ databases">
        <authorList>
            <person name="Gilroy R."/>
        </authorList>
    </citation>
    <scope>NUCLEOTIDE SEQUENCE</scope>
    <source>
        <strain evidence="6">CHK183-5548</strain>
    </source>
</reference>
<gene>
    <name evidence="6" type="ORF">IAA04_09285</name>
</gene>
<evidence type="ECO:0000256" key="2">
    <source>
        <dbReference type="ARBA" id="ARBA00022448"/>
    </source>
</evidence>
<dbReference type="PANTHER" id="PTHR43335:SF2">
    <property type="entry name" value="ABC TRANSPORTER, ATP-BINDING PROTEIN"/>
    <property type="match status" value="1"/>
</dbReference>
<evidence type="ECO:0000256" key="4">
    <source>
        <dbReference type="ARBA" id="ARBA00022840"/>
    </source>
</evidence>
<dbReference type="InterPro" id="IPR003439">
    <property type="entry name" value="ABC_transporter-like_ATP-bd"/>
</dbReference>
<dbReference type="PROSITE" id="PS00211">
    <property type="entry name" value="ABC_TRANSPORTER_1"/>
    <property type="match status" value="1"/>
</dbReference>
<keyword evidence="3" id="KW-0547">Nucleotide-binding</keyword>
<accession>A0A9D2PEY9</accession>
<feature type="domain" description="ABC transporter" evidence="5">
    <location>
        <begin position="3"/>
        <end position="231"/>
    </location>
</feature>
<evidence type="ECO:0000313" key="7">
    <source>
        <dbReference type="Proteomes" id="UP000823883"/>
    </source>
</evidence>
<dbReference type="InterPro" id="IPR017871">
    <property type="entry name" value="ABC_transporter-like_CS"/>
</dbReference>
<dbReference type="InterPro" id="IPR003593">
    <property type="entry name" value="AAA+_ATPase"/>
</dbReference>
<evidence type="ECO:0000313" key="6">
    <source>
        <dbReference type="EMBL" id="HJC48230.1"/>
    </source>
</evidence>
<evidence type="ECO:0000256" key="1">
    <source>
        <dbReference type="ARBA" id="ARBA00005417"/>
    </source>
</evidence>